<reference evidence="1 2" key="1">
    <citation type="submission" date="2024-01" db="EMBL/GenBank/DDBJ databases">
        <title>Genome assemblies of Stephania.</title>
        <authorList>
            <person name="Yang L."/>
        </authorList>
    </citation>
    <scope>NUCLEOTIDE SEQUENCE [LARGE SCALE GENOMIC DNA]</scope>
    <source>
        <strain evidence="1">YNDBR</strain>
        <tissue evidence="1">Leaf</tissue>
    </source>
</reference>
<dbReference type="Gene3D" id="3.40.50.200">
    <property type="entry name" value="Peptidase S8/S53 domain"/>
    <property type="match status" value="1"/>
</dbReference>
<dbReference type="GO" id="GO:0004252">
    <property type="term" value="F:serine-type endopeptidase activity"/>
    <property type="evidence" value="ECO:0007669"/>
    <property type="project" value="InterPro"/>
</dbReference>
<accession>A0AAP0F0Y4</accession>
<dbReference type="Proteomes" id="UP001420932">
    <property type="component" value="Unassembled WGS sequence"/>
</dbReference>
<evidence type="ECO:0000313" key="2">
    <source>
        <dbReference type="Proteomes" id="UP001420932"/>
    </source>
</evidence>
<dbReference type="InterPro" id="IPR036852">
    <property type="entry name" value="Peptidase_S8/S53_dom_sf"/>
</dbReference>
<keyword evidence="2" id="KW-1185">Reference proteome</keyword>
<comment type="caution">
    <text evidence="1">The sequence shown here is derived from an EMBL/GenBank/DDBJ whole genome shotgun (WGS) entry which is preliminary data.</text>
</comment>
<name>A0AAP0F0Y4_9MAGN</name>
<dbReference type="EMBL" id="JBBNAF010000011">
    <property type="protein sequence ID" value="KAK9098604.1"/>
    <property type="molecule type" value="Genomic_DNA"/>
</dbReference>
<organism evidence="1 2">
    <name type="scientific">Stephania yunnanensis</name>
    <dbReference type="NCBI Taxonomy" id="152371"/>
    <lineage>
        <taxon>Eukaryota</taxon>
        <taxon>Viridiplantae</taxon>
        <taxon>Streptophyta</taxon>
        <taxon>Embryophyta</taxon>
        <taxon>Tracheophyta</taxon>
        <taxon>Spermatophyta</taxon>
        <taxon>Magnoliopsida</taxon>
        <taxon>Ranunculales</taxon>
        <taxon>Menispermaceae</taxon>
        <taxon>Menispermoideae</taxon>
        <taxon>Cissampelideae</taxon>
        <taxon>Stephania</taxon>
    </lineage>
</organism>
<proteinExistence type="predicted"/>
<gene>
    <name evidence="1" type="ORF">Syun_025649</name>
</gene>
<evidence type="ECO:0000313" key="1">
    <source>
        <dbReference type="EMBL" id="KAK9098604.1"/>
    </source>
</evidence>
<sequence>MDQTQSDNPSNWVQEKRSPSICLLIGAKYFKAGYKAYAKEMNYSAMVENSARDEDGHGTHT</sequence>
<protein>
    <recommendedName>
        <fullName evidence="3">Peptidase S8/S53 domain-containing protein</fullName>
    </recommendedName>
</protein>
<dbReference type="GO" id="GO:0006508">
    <property type="term" value="P:proteolysis"/>
    <property type="evidence" value="ECO:0007669"/>
    <property type="project" value="InterPro"/>
</dbReference>
<dbReference type="AlphaFoldDB" id="A0AAP0F0Y4"/>
<evidence type="ECO:0008006" key="3">
    <source>
        <dbReference type="Google" id="ProtNLM"/>
    </source>
</evidence>